<reference evidence="1" key="1">
    <citation type="submission" date="2015-07" db="EMBL/GenBank/DDBJ databases">
        <title>MeaNS - Measles Nucleotide Surveillance Program.</title>
        <authorList>
            <person name="Tran T."/>
            <person name="Druce J."/>
        </authorList>
    </citation>
    <scope>NUCLEOTIDE SEQUENCE</scope>
    <source>
        <strain evidence="1">UCB-OBI-ISO-001</strain>
        <tissue evidence="1">Gonad</tissue>
    </source>
</reference>
<dbReference type="AlphaFoldDB" id="A0A0L8H0H5"/>
<evidence type="ECO:0000313" key="1">
    <source>
        <dbReference type="EMBL" id="KOF82791.1"/>
    </source>
</evidence>
<sequence length="62" mass="7214">MERFFFFLSHTNFRYQTITLHVTIVLSSSTDPILQPAEWTSHTQTALTKTSQHEMKISSKGR</sequence>
<proteinExistence type="predicted"/>
<name>A0A0L8H0H5_OCTBM</name>
<dbReference type="EMBL" id="KQ419631">
    <property type="protein sequence ID" value="KOF82791.1"/>
    <property type="molecule type" value="Genomic_DNA"/>
</dbReference>
<organism evidence="1">
    <name type="scientific">Octopus bimaculoides</name>
    <name type="common">California two-spotted octopus</name>
    <dbReference type="NCBI Taxonomy" id="37653"/>
    <lineage>
        <taxon>Eukaryota</taxon>
        <taxon>Metazoa</taxon>
        <taxon>Spiralia</taxon>
        <taxon>Lophotrochozoa</taxon>
        <taxon>Mollusca</taxon>
        <taxon>Cephalopoda</taxon>
        <taxon>Coleoidea</taxon>
        <taxon>Octopodiformes</taxon>
        <taxon>Octopoda</taxon>
        <taxon>Incirrata</taxon>
        <taxon>Octopodidae</taxon>
        <taxon>Octopus</taxon>
    </lineage>
</organism>
<accession>A0A0L8H0H5</accession>
<protein>
    <submittedName>
        <fullName evidence="1">Uncharacterized protein</fullName>
    </submittedName>
</protein>
<gene>
    <name evidence="1" type="ORF">OCBIM_22024814mg</name>
</gene>